<sequence length="83" mass="9991">MIEQNEVNEQNGNQLIDKPSQDSEWALEMQETVLTLQEEIKSLKIKLAEEQIARRDQILMENLRVIREKKKHRNLWQQMFGTR</sequence>
<evidence type="ECO:0000313" key="3">
    <source>
        <dbReference type="EMBL" id="MBP1932722.1"/>
    </source>
</evidence>
<gene>
    <name evidence="3" type="ORF">J2Z37_002730</name>
</gene>
<dbReference type="EMBL" id="JAGGKT010000007">
    <property type="protein sequence ID" value="MBP1932722.1"/>
    <property type="molecule type" value="Genomic_DNA"/>
</dbReference>
<name>A0ABS4GRS5_9BACL</name>
<feature type="region of interest" description="Disordered" evidence="2">
    <location>
        <begin position="1"/>
        <end position="22"/>
    </location>
</feature>
<feature type="coiled-coil region" evidence="1">
    <location>
        <begin position="26"/>
        <end position="53"/>
    </location>
</feature>
<keyword evidence="1" id="KW-0175">Coiled coil</keyword>
<keyword evidence="4" id="KW-1185">Reference proteome</keyword>
<feature type="compositionally biased region" description="Low complexity" evidence="2">
    <location>
        <begin position="1"/>
        <end position="14"/>
    </location>
</feature>
<evidence type="ECO:0000256" key="1">
    <source>
        <dbReference type="SAM" id="Coils"/>
    </source>
</evidence>
<evidence type="ECO:0000313" key="4">
    <source>
        <dbReference type="Proteomes" id="UP001519343"/>
    </source>
</evidence>
<accession>A0ABS4GRS5</accession>
<proteinExistence type="predicted"/>
<protein>
    <submittedName>
        <fullName evidence="3">Uncharacterized protein</fullName>
    </submittedName>
</protein>
<organism evidence="3 4">
    <name type="scientific">Ammoniphilus resinae</name>
    <dbReference type="NCBI Taxonomy" id="861532"/>
    <lineage>
        <taxon>Bacteria</taxon>
        <taxon>Bacillati</taxon>
        <taxon>Bacillota</taxon>
        <taxon>Bacilli</taxon>
        <taxon>Bacillales</taxon>
        <taxon>Paenibacillaceae</taxon>
        <taxon>Aneurinibacillus group</taxon>
        <taxon>Ammoniphilus</taxon>
    </lineage>
</organism>
<reference evidence="3 4" key="1">
    <citation type="submission" date="2021-03" db="EMBL/GenBank/DDBJ databases">
        <title>Genomic Encyclopedia of Type Strains, Phase IV (KMG-IV): sequencing the most valuable type-strain genomes for metagenomic binning, comparative biology and taxonomic classification.</title>
        <authorList>
            <person name="Goeker M."/>
        </authorList>
    </citation>
    <scope>NUCLEOTIDE SEQUENCE [LARGE SCALE GENOMIC DNA]</scope>
    <source>
        <strain evidence="3 4">DSM 24738</strain>
    </source>
</reference>
<evidence type="ECO:0000256" key="2">
    <source>
        <dbReference type="SAM" id="MobiDB-lite"/>
    </source>
</evidence>
<dbReference type="RefSeq" id="WP_209810750.1">
    <property type="nucleotide sequence ID" value="NZ_JAGGKT010000007.1"/>
</dbReference>
<comment type="caution">
    <text evidence="3">The sequence shown here is derived from an EMBL/GenBank/DDBJ whole genome shotgun (WGS) entry which is preliminary data.</text>
</comment>
<dbReference type="Proteomes" id="UP001519343">
    <property type="component" value="Unassembled WGS sequence"/>
</dbReference>